<organism evidence="1 2">
    <name type="scientific">Pseudoxanthomonas indica</name>
    <dbReference type="NCBI Taxonomy" id="428993"/>
    <lineage>
        <taxon>Bacteria</taxon>
        <taxon>Pseudomonadati</taxon>
        <taxon>Pseudomonadota</taxon>
        <taxon>Gammaproteobacteria</taxon>
        <taxon>Lysobacterales</taxon>
        <taxon>Lysobacteraceae</taxon>
        <taxon>Pseudoxanthomonas</taxon>
    </lineage>
</organism>
<dbReference type="RefSeq" id="WP_079723050.1">
    <property type="nucleotide sequence ID" value="NZ_BMCL01000003.1"/>
</dbReference>
<keyword evidence="2" id="KW-1185">Reference proteome</keyword>
<sequence>MASSPNRPDGQKLEHVKSLEARVEALEFIVLGLLRGSRDNPTCKRSVIATFELLDKVLEAPEMRQKKAYRDACRMAFSEAIMLAWGGIEPDLDSQSRKH</sequence>
<name>A0A1T5JB47_9GAMM</name>
<evidence type="ECO:0000313" key="1">
    <source>
        <dbReference type="EMBL" id="SKC48670.1"/>
    </source>
</evidence>
<gene>
    <name evidence="1" type="ORF">SAMN06296058_0672</name>
</gene>
<dbReference type="Proteomes" id="UP000190341">
    <property type="component" value="Unassembled WGS sequence"/>
</dbReference>
<dbReference type="AlphaFoldDB" id="A0A1T5JB47"/>
<reference evidence="1 2" key="1">
    <citation type="submission" date="2017-02" db="EMBL/GenBank/DDBJ databases">
        <authorList>
            <person name="Peterson S.W."/>
        </authorList>
    </citation>
    <scope>NUCLEOTIDE SEQUENCE [LARGE SCALE GENOMIC DNA]</scope>
    <source>
        <strain evidence="1 2">P15</strain>
    </source>
</reference>
<proteinExistence type="predicted"/>
<protein>
    <submittedName>
        <fullName evidence="1">Uncharacterized protein</fullName>
    </submittedName>
</protein>
<dbReference type="STRING" id="428993.SAMN06296058_0672"/>
<dbReference type="EMBL" id="FUZV01000001">
    <property type="protein sequence ID" value="SKC48670.1"/>
    <property type="molecule type" value="Genomic_DNA"/>
</dbReference>
<accession>A0A1T5JB47</accession>
<evidence type="ECO:0000313" key="2">
    <source>
        <dbReference type="Proteomes" id="UP000190341"/>
    </source>
</evidence>